<name>A0AA40ESD2_9PEZI</name>
<feature type="non-terminal residue" evidence="3">
    <location>
        <position position="1"/>
    </location>
</feature>
<accession>A0AA40ESD2</accession>
<feature type="transmembrane region" description="Helical" evidence="2">
    <location>
        <begin position="328"/>
        <end position="348"/>
    </location>
</feature>
<dbReference type="GO" id="GO:0046873">
    <property type="term" value="F:metal ion transmembrane transporter activity"/>
    <property type="evidence" value="ECO:0007669"/>
    <property type="project" value="InterPro"/>
</dbReference>
<evidence type="ECO:0000313" key="4">
    <source>
        <dbReference type="Proteomes" id="UP001172159"/>
    </source>
</evidence>
<dbReference type="AlphaFoldDB" id="A0AA40ESD2"/>
<keyword evidence="4" id="KW-1185">Reference proteome</keyword>
<evidence type="ECO:0000256" key="1">
    <source>
        <dbReference type="SAM" id="MobiDB-lite"/>
    </source>
</evidence>
<keyword evidence="2" id="KW-1133">Transmembrane helix</keyword>
<protein>
    <submittedName>
        <fullName evidence="3">Uncharacterized protein</fullName>
    </submittedName>
</protein>
<reference evidence="3" key="1">
    <citation type="submission" date="2023-06" db="EMBL/GenBank/DDBJ databases">
        <title>Genome-scale phylogeny and comparative genomics of the fungal order Sordariales.</title>
        <authorList>
            <consortium name="Lawrence Berkeley National Laboratory"/>
            <person name="Hensen N."/>
            <person name="Bonometti L."/>
            <person name="Westerberg I."/>
            <person name="Brannstrom I.O."/>
            <person name="Guillou S."/>
            <person name="Cros-Aarteil S."/>
            <person name="Calhoun S."/>
            <person name="Haridas S."/>
            <person name="Kuo A."/>
            <person name="Mondo S."/>
            <person name="Pangilinan J."/>
            <person name="Riley R."/>
            <person name="Labutti K."/>
            <person name="Andreopoulos B."/>
            <person name="Lipzen A."/>
            <person name="Chen C."/>
            <person name="Yanf M."/>
            <person name="Daum C."/>
            <person name="Ng V."/>
            <person name="Clum A."/>
            <person name="Steindorff A."/>
            <person name="Ohm R."/>
            <person name="Martin F."/>
            <person name="Silar P."/>
            <person name="Natvig D."/>
            <person name="Lalanne C."/>
            <person name="Gautier V."/>
            <person name="Ament-Velasquez S.L."/>
            <person name="Kruys A."/>
            <person name="Hutchinson M.I."/>
            <person name="Powell A.J."/>
            <person name="Barry K."/>
            <person name="Miller A.N."/>
            <person name="Grigoriev I.V."/>
            <person name="Debuchy R."/>
            <person name="Gladieux P."/>
            <person name="Thoren M.H."/>
            <person name="Johannesson H."/>
        </authorList>
    </citation>
    <scope>NUCLEOTIDE SEQUENCE</scope>
    <source>
        <strain evidence="3">CBS 540.89</strain>
    </source>
</reference>
<comment type="caution">
    <text evidence="3">The sequence shown here is derived from an EMBL/GenBank/DDBJ whole genome shotgun (WGS) entry which is preliminary data.</text>
</comment>
<evidence type="ECO:0000256" key="2">
    <source>
        <dbReference type="SAM" id="Phobius"/>
    </source>
</evidence>
<sequence>LWHSAASFRDYFGSISRFTNTRKGAKGWKTSITISHWILRSAAAVKSDKYPEVHRQSGKFPPDNIAQLGTAIESQYVVEEKSSSMVFTGHPSGRLWICSVISPSVQRHLLDSLISNYARPILDRFVHQPSTARCLIFLMFLGYLCENLALEYEKLLAQLDNIIEIRNRTLVEGLEDWWGTAEAINKLKKMLWGWDALRIFNDKLSTSLSQIQRAHDVMENVIKQVYAELVQEANTVLDEFRKRHGMLIDVHDKTQLKIKQVTGLRDGISTITNVVDAQTALADNKTTIQQGNNIRTLTYITIGYLPLGFVTGLYSVQHGTFMNSATDWQFGVMIVLFSVGTWALAYVLEKALVRVDWNIVKGHFDLKRLSAKPTRSRGQNQGATGDGIPLTDPDLA</sequence>
<evidence type="ECO:0000313" key="3">
    <source>
        <dbReference type="EMBL" id="KAK0744618.1"/>
    </source>
</evidence>
<dbReference type="Gene3D" id="1.20.58.340">
    <property type="entry name" value="Magnesium transport protein CorA, transmembrane region"/>
    <property type="match status" value="1"/>
</dbReference>
<feature type="transmembrane region" description="Helical" evidence="2">
    <location>
        <begin position="297"/>
        <end position="316"/>
    </location>
</feature>
<proteinExistence type="predicted"/>
<dbReference type="InterPro" id="IPR002523">
    <property type="entry name" value="MgTranspt_CorA/ZnTranspt_ZntB"/>
</dbReference>
<feature type="region of interest" description="Disordered" evidence="1">
    <location>
        <begin position="371"/>
        <end position="396"/>
    </location>
</feature>
<dbReference type="GO" id="GO:0016020">
    <property type="term" value="C:membrane"/>
    <property type="evidence" value="ECO:0007669"/>
    <property type="project" value="InterPro"/>
</dbReference>
<keyword evidence="2" id="KW-0812">Transmembrane</keyword>
<dbReference type="Pfam" id="PF01544">
    <property type="entry name" value="CorA"/>
    <property type="match status" value="1"/>
</dbReference>
<dbReference type="EMBL" id="JAUKTV010000002">
    <property type="protein sequence ID" value="KAK0744618.1"/>
    <property type="molecule type" value="Genomic_DNA"/>
</dbReference>
<gene>
    <name evidence="3" type="ORF">B0T21DRAFT_282031</name>
</gene>
<organism evidence="3 4">
    <name type="scientific">Apiosordaria backusii</name>
    <dbReference type="NCBI Taxonomy" id="314023"/>
    <lineage>
        <taxon>Eukaryota</taxon>
        <taxon>Fungi</taxon>
        <taxon>Dikarya</taxon>
        <taxon>Ascomycota</taxon>
        <taxon>Pezizomycotina</taxon>
        <taxon>Sordariomycetes</taxon>
        <taxon>Sordariomycetidae</taxon>
        <taxon>Sordariales</taxon>
        <taxon>Lasiosphaeriaceae</taxon>
        <taxon>Apiosordaria</taxon>
    </lineage>
</organism>
<dbReference type="Proteomes" id="UP001172159">
    <property type="component" value="Unassembled WGS sequence"/>
</dbReference>
<keyword evidence="2" id="KW-0472">Membrane</keyword>